<feature type="transmembrane region" description="Helical" evidence="2">
    <location>
        <begin position="40"/>
        <end position="61"/>
    </location>
</feature>
<reference evidence="3 4" key="1">
    <citation type="submission" date="2022-05" db="EMBL/GenBank/DDBJ databases">
        <authorList>
            <person name="Zhou X."/>
            <person name="Li K."/>
            <person name="Man Y."/>
        </authorList>
    </citation>
    <scope>NUCLEOTIDE SEQUENCE [LARGE SCALE GENOMIC DNA]</scope>
    <source>
        <strain evidence="3 4">MS405</strain>
    </source>
</reference>
<sequence length="408" mass="44266">MNVEELVRASLREQADDGMRPPAGFADRVLTVRRRRRTRAIAGLAVATAAVVAAAVGVPALDGGGEDVRPASDKQPGDVIAHPDQSPPRDLIAAGNTALAAFYTVKNTKQPGGDELMTRTYGLLDQKTGKYEKAPEKWAWIDVAPGMRTAAVLEGELPARRIGILDLITGKVARWIPVDHQVAGVSWSPDGSKLVATAYSKNPDRLIDLPGDHPDNEPQRHGSRTGFYVIDSSSGQVGTFRELPQKTDSEFGFFEGNSREDLEWSRDGKLLYVQLAMGADGENRAWYTLKGDKTKEPAAERYAGWPEAGLSPDGKLLASDGNDKGSPVLDPRTGKEITKVPGQQLLAWADNKRIIAWGCDPKKCGGKGEFRNQLLLVTVGSKKVVPLSDFRKASDTYPGRWSPLFATR</sequence>
<keyword evidence="2" id="KW-0472">Membrane</keyword>
<name>A0ABY4Q0P2_9ACTN</name>
<dbReference type="InterPro" id="IPR015943">
    <property type="entry name" value="WD40/YVTN_repeat-like_dom_sf"/>
</dbReference>
<dbReference type="EMBL" id="CP097289">
    <property type="protein sequence ID" value="UQT59287.1"/>
    <property type="molecule type" value="Genomic_DNA"/>
</dbReference>
<organism evidence="3 4">
    <name type="scientific">Streptomyces durmitorensis</name>
    <dbReference type="NCBI Taxonomy" id="319947"/>
    <lineage>
        <taxon>Bacteria</taxon>
        <taxon>Bacillati</taxon>
        <taxon>Actinomycetota</taxon>
        <taxon>Actinomycetes</taxon>
        <taxon>Kitasatosporales</taxon>
        <taxon>Streptomycetaceae</taxon>
        <taxon>Streptomyces</taxon>
    </lineage>
</organism>
<evidence type="ECO:0000256" key="2">
    <source>
        <dbReference type="SAM" id="Phobius"/>
    </source>
</evidence>
<keyword evidence="2" id="KW-0812">Transmembrane</keyword>
<evidence type="ECO:0000256" key="1">
    <source>
        <dbReference type="SAM" id="MobiDB-lite"/>
    </source>
</evidence>
<feature type="region of interest" description="Disordered" evidence="1">
    <location>
        <begin position="313"/>
        <end position="335"/>
    </location>
</feature>
<dbReference type="Proteomes" id="UP000829992">
    <property type="component" value="Chromosome"/>
</dbReference>
<dbReference type="Gene3D" id="2.130.10.10">
    <property type="entry name" value="YVTN repeat-like/Quinoprotein amine dehydrogenase"/>
    <property type="match status" value="2"/>
</dbReference>
<accession>A0ABY4Q0P2</accession>
<gene>
    <name evidence="3" type="ORF">M4V62_31840</name>
</gene>
<proteinExistence type="predicted"/>
<dbReference type="SUPFAM" id="SSF82171">
    <property type="entry name" value="DPP6 N-terminal domain-like"/>
    <property type="match status" value="1"/>
</dbReference>
<feature type="compositionally biased region" description="Basic and acidic residues" evidence="1">
    <location>
        <begin position="66"/>
        <end position="76"/>
    </location>
</feature>
<evidence type="ECO:0000313" key="4">
    <source>
        <dbReference type="Proteomes" id="UP000829992"/>
    </source>
</evidence>
<dbReference type="RefSeq" id="WP_249590638.1">
    <property type="nucleotide sequence ID" value="NZ_BAAAQL010000013.1"/>
</dbReference>
<keyword evidence="2" id="KW-1133">Transmembrane helix</keyword>
<keyword evidence="4" id="KW-1185">Reference proteome</keyword>
<feature type="region of interest" description="Disordered" evidence="1">
    <location>
        <begin position="62"/>
        <end position="86"/>
    </location>
</feature>
<evidence type="ECO:0000313" key="3">
    <source>
        <dbReference type="EMBL" id="UQT59287.1"/>
    </source>
</evidence>
<protein>
    <submittedName>
        <fullName evidence="3">WD40 repeat domain-containing protein</fullName>
    </submittedName>
</protein>